<name>Q4SK56_TETNG</name>
<dbReference type="KEGG" id="tng:GSTEN00016873G001"/>
<dbReference type="AlphaFoldDB" id="Q4SK56"/>
<organism evidence="1">
    <name type="scientific">Tetraodon nigroviridis</name>
    <name type="common">Spotted green pufferfish</name>
    <name type="synonym">Chelonodon nigroviridis</name>
    <dbReference type="NCBI Taxonomy" id="99883"/>
    <lineage>
        <taxon>Eukaryota</taxon>
        <taxon>Metazoa</taxon>
        <taxon>Chordata</taxon>
        <taxon>Craniata</taxon>
        <taxon>Vertebrata</taxon>
        <taxon>Euteleostomi</taxon>
        <taxon>Actinopterygii</taxon>
        <taxon>Neopterygii</taxon>
        <taxon>Teleostei</taxon>
        <taxon>Neoteleostei</taxon>
        <taxon>Acanthomorphata</taxon>
        <taxon>Eupercaria</taxon>
        <taxon>Tetraodontiformes</taxon>
        <taxon>Tetradontoidea</taxon>
        <taxon>Tetraodontidae</taxon>
        <taxon>Tetraodon</taxon>
    </lineage>
</organism>
<protein>
    <submittedName>
        <fullName evidence="1">Chromosome 2 SCAF14570, whole genome shotgun sequence</fullName>
    </submittedName>
</protein>
<reference evidence="1" key="1">
    <citation type="journal article" date="2004" name="Nature">
        <title>Genome duplication in the teleost fish Tetraodon nigroviridis reveals the early vertebrate proto-karyotype.</title>
        <authorList>
            <person name="Jaillon O."/>
            <person name="Aury J.-M."/>
            <person name="Brunet F."/>
            <person name="Petit J.-L."/>
            <person name="Stange-Thomann N."/>
            <person name="Mauceli E."/>
            <person name="Bouneau L."/>
            <person name="Fischer C."/>
            <person name="Ozouf-Costaz C."/>
            <person name="Bernot A."/>
            <person name="Nicaud S."/>
            <person name="Jaffe D."/>
            <person name="Fisher S."/>
            <person name="Lutfalla G."/>
            <person name="Dossat C."/>
            <person name="Segurens B."/>
            <person name="Dasilva C."/>
            <person name="Salanoubat M."/>
            <person name="Levy M."/>
            <person name="Boudet N."/>
            <person name="Castellano S."/>
            <person name="Anthouard V."/>
            <person name="Jubin C."/>
            <person name="Castelli V."/>
            <person name="Katinka M."/>
            <person name="Vacherie B."/>
            <person name="Biemont C."/>
            <person name="Skalli Z."/>
            <person name="Cattolico L."/>
            <person name="Poulain J."/>
            <person name="De Berardinis V."/>
            <person name="Cruaud C."/>
            <person name="Duprat S."/>
            <person name="Brottier P."/>
            <person name="Coutanceau J.-P."/>
            <person name="Gouzy J."/>
            <person name="Parra G."/>
            <person name="Lardier G."/>
            <person name="Chapple C."/>
            <person name="McKernan K.J."/>
            <person name="McEwan P."/>
            <person name="Bosak S."/>
            <person name="Kellis M."/>
            <person name="Volff J.-N."/>
            <person name="Guigo R."/>
            <person name="Zody M.C."/>
            <person name="Mesirov J."/>
            <person name="Lindblad-Toh K."/>
            <person name="Birren B."/>
            <person name="Nusbaum C."/>
            <person name="Kahn D."/>
            <person name="Robinson-Rechavi M."/>
            <person name="Laudet V."/>
            <person name="Schachter V."/>
            <person name="Quetier F."/>
            <person name="Saurin W."/>
            <person name="Scarpelli C."/>
            <person name="Wincker P."/>
            <person name="Lander E.S."/>
            <person name="Weissenbach J."/>
            <person name="Roest Crollius H."/>
        </authorList>
    </citation>
    <scope>NUCLEOTIDE SEQUENCE [LARGE SCALE GENOMIC DNA]</scope>
</reference>
<dbReference type="EMBL" id="CAAE01014570">
    <property type="protein sequence ID" value="CAF98976.1"/>
    <property type="molecule type" value="Genomic_DNA"/>
</dbReference>
<evidence type="ECO:0000313" key="1">
    <source>
        <dbReference type="EMBL" id="CAF98976.1"/>
    </source>
</evidence>
<gene>
    <name evidence="1" type="ORF">GSTENG00016873001</name>
</gene>
<accession>Q4SK56</accession>
<proteinExistence type="predicted"/>
<sequence>MSLEGETMTARPRFNVTLSKTLQRWRTELQDSANPSIVTKALGLMVISPSHGILPNSQPHGVGLCRGQQAEYTHRCLASFRDKTQSLTRQKRARGKSTSSSSLVFFFSLIASGETTWTAGKQRGVKKRFLAPTRSGHAANS</sequence>
<reference evidence="1" key="2">
    <citation type="submission" date="2004-02" db="EMBL/GenBank/DDBJ databases">
        <authorList>
            <consortium name="Genoscope"/>
            <consortium name="Whitehead Institute Centre for Genome Research"/>
        </authorList>
    </citation>
    <scope>NUCLEOTIDE SEQUENCE</scope>
</reference>